<dbReference type="PROSITE" id="PS51257">
    <property type="entry name" value="PROKAR_LIPOPROTEIN"/>
    <property type="match status" value="1"/>
</dbReference>
<dbReference type="InterPro" id="IPR039424">
    <property type="entry name" value="SBP_5"/>
</dbReference>
<protein>
    <submittedName>
        <fullName evidence="5">Peptide/nickel transport system substrate-binding protein</fullName>
    </submittedName>
</protein>
<dbReference type="GO" id="GO:0015833">
    <property type="term" value="P:peptide transport"/>
    <property type="evidence" value="ECO:0007669"/>
    <property type="project" value="TreeGrafter"/>
</dbReference>
<gene>
    <name evidence="5" type="ORF">SAMN05421670_2363</name>
</gene>
<dbReference type="STRING" id="126156.SAMN05421670_2363"/>
<reference evidence="6" key="1">
    <citation type="submission" date="2016-10" db="EMBL/GenBank/DDBJ databases">
        <authorList>
            <person name="Varghese N."/>
            <person name="Submissions S."/>
        </authorList>
    </citation>
    <scope>NUCLEOTIDE SEQUENCE [LARGE SCALE GENOMIC DNA]</scope>
    <source>
        <strain evidence="6">DSM 11706</strain>
    </source>
</reference>
<dbReference type="Proteomes" id="UP000198734">
    <property type="component" value="Unassembled WGS sequence"/>
</dbReference>
<name>A0A1I5Z3N7_9BACI</name>
<evidence type="ECO:0000256" key="2">
    <source>
        <dbReference type="ARBA" id="ARBA00022448"/>
    </source>
</evidence>
<dbReference type="PANTHER" id="PTHR30290:SF9">
    <property type="entry name" value="OLIGOPEPTIDE-BINDING PROTEIN APPA"/>
    <property type="match status" value="1"/>
</dbReference>
<accession>A0A1I5Z3N7</accession>
<evidence type="ECO:0000256" key="3">
    <source>
        <dbReference type="ARBA" id="ARBA00022729"/>
    </source>
</evidence>
<keyword evidence="6" id="KW-1185">Reference proteome</keyword>
<evidence type="ECO:0000313" key="6">
    <source>
        <dbReference type="Proteomes" id="UP000198734"/>
    </source>
</evidence>
<dbReference type="PANTHER" id="PTHR30290">
    <property type="entry name" value="PERIPLASMIC BINDING COMPONENT OF ABC TRANSPORTER"/>
    <property type="match status" value="1"/>
</dbReference>
<dbReference type="GO" id="GO:0043190">
    <property type="term" value="C:ATP-binding cassette (ABC) transporter complex"/>
    <property type="evidence" value="ECO:0007669"/>
    <property type="project" value="InterPro"/>
</dbReference>
<dbReference type="EMBL" id="FOXU01000004">
    <property type="protein sequence ID" value="SFQ51094.1"/>
    <property type="molecule type" value="Genomic_DNA"/>
</dbReference>
<organism evidence="5 6">
    <name type="scientific">Psychrobacillus psychrotolerans</name>
    <dbReference type="NCBI Taxonomy" id="126156"/>
    <lineage>
        <taxon>Bacteria</taxon>
        <taxon>Bacillati</taxon>
        <taxon>Bacillota</taxon>
        <taxon>Bacilli</taxon>
        <taxon>Bacillales</taxon>
        <taxon>Bacillaceae</taxon>
        <taxon>Psychrobacillus</taxon>
    </lineage>
</organism>
<evidence type="ECO:0000256" key="1">
    <source>
        <dbReference type="ARBA" id="ARBA00005695"/>
    </source>
</evidence>
<dbReference type="PIRSF" id="PIRSF002741">
    <property type="entry name" value="MppA"/>
    <property type="match status" value="1"/>
</dbReference>
<dbReference type="GO" id="GO:1904680">
    <property type="term" value="F:peptide transmembrane transporter activity"/>
    <property type="evidence" value="ECO:0007669"/>
    <property type="project" value="TreeGrafter"/>
</dbReference>
<dbReference type="GO" id="GO:0042597">
    <property type="term" value="C:periplasmic space"/>
    <property type="evidence" value="ECO:0007669"/>
    <property type="project" value="UniProtKB-ARBA"/>
</dbReference>
<sequence>MKRRSFVFFTMLLILALVLSGCNWWNKSDSNSKEGSNREVIVGLVSEPDSVDIHRTSSTGEANIPLYDTLLKLDNDGNIIPNLITDYEVVGDGKEVIFNLKENAVFHSGKPVNAEAVKLSFERLVASSPFSTNAGEIDNIEVLSEFSFKIKWKNQFAPFFINATTPFLAPLDVSVLDDKGEGFEKNPSGSGPLKLKEINRGDSLVYEPYKDFDWKGQKPGFDSVKFRFIPDEETRILEFKKGNVDVLLNVPYQYIEDLEKDSEVTIKRVPGDVLSYLGWNNKLPIFQDVNVRQAIALAIDRDSIIDNTLNGEAQAVFGPLPKAAFGYSEKIETMATDKYTRDTGAAKKLLSEAGWKDINKDGVVMKDGEEFSVDLWVDDDPANQRAAQVIQSQLMEIGIKITISVKEAATIIEQTPNGAHEMLLWSFGWPDADVLNFLLFGKDKSKRLHYENEKIYSILEKGAIEMDQEARLKLYEKAQEMLVEESPFVPLYVKENITAIRNFESFEIHPIEGSIEWTSVKVKE</sequence>
<keyword evidence="2" id="KW-0813">Transport</keyword>
<dbReference type="RefSeq" id="WP_093537099.1">
    <property type="nucleotide sequence ID" value="NZ_FOXU01000004.1"/>
</dbReference>
<dbReference type="Gene3D" id="3.40.190.10">
    <property type="entry name" value="Periplasmic binding protein-like II"/>
    <property type="match status" value="1"/>
</dbReference>
<dbReference type="SUPFAM" id="SSF53850">
    <property type="entry name" value="Periplasmic binding protein-like II"/>
    <property type="match status" value="1"/>
</dbReference>
<dbReference type="InterPro" id="IPR030678">
    <property type="entry name" value="Peptide/Ni-bd"/>
</dbReference>
<dbReference type="Pfam" id="PF00496">
    <property type="entry name" value="SBP_bac_5"/>
    <property type="match status" value="1"/>
</dbReference>
<dbReference type="AlphaFoldDB" id="A0A1I5Z3N7"/>
<dbReference type="Gene3D" id="3.10.105.10">
    <property type="entry name" value="Dipeptide-binding Protein, Domain 3"/>
    <property type="match status" value="1"/>
</dbReference>
<feature type="domain" description="Solute-binding protein family 5" evidence="4">
    <location>
        <begin position="79"/>
        <end position="438"/>
    </location>
</feature>
<dbReference type="Gene3D" id="3.90.76.10">
    <property type="entry name" value="Dipeptide-binding Protein, Domain 1"/>
    <property type="match status" value="1"/>
</dbReference>
<keyword evidence="3" id="KW-0732">Signal</keyword>
<evidence type="ECO:0000259" key="4">
    <source>
        <dbReference type="Pfam" id="PF00496"/>
    </source>
</evidence>
<dbReference type="CDD" id="cd00995">
    <property type="entry name" value="PBP2_NikA_DppA_OppA_like"/>
    <property type="match status" value="1"/>
</dbReference>
<comment type="similarity">
    <text evidence="1">Belongs to the bacterial solute-binding protein 5 family.</text>
</comment>
<proteinExistence type="inferred from homology"/>
<dbReference type="OrthoDB" id="9796817at2"/>
<dbReference type="InterPro" id="IPR000914">
    <property type="entry name" value="SBP_5_dom"/>
</dbReference>
<evidence type="ECO:0000313" key="5">
    <source>
        <dbReference type="EMBL" id="SFQ51094.1"/>
    </source>
</evidence>